<evidence type="ECO:0000313" key="2">
    <source>
        <dbReference type="Ensembl" id="ENSHHUP00000026211.1"/>
    </source>
</evidence>
<evidence type="ECO:0000256" key="1">
    <source>
        <dbReference type="SAM" id="MobiDB-lite"/>
    </source>
</evidence>
<sequence length="75" mass="7863">MGFPKVGSGSPSSADCSPQMTGRRLSIGSSRPYSPSPLVGTIPEQLGHCCCGHTKGHESRSRSSSGGEFSRHTDR</sequence>
<evidence type="ECO:0000313" key="3">
    <source>
        <dbReference type="Proteomes" id="UP000314982"/>
    </source>
</evidence>
<dbReference type="AlphaFoldDB" id="A0A4W5LJQ4"/>
<feature type="compositionally biased region" description="Polar residues" evidence="1">
    <location>
        <begin position="9"/>
        <end position="20"/>
    </location>
</feature>
<reference evidence="3" key="1">
    <citation type="submission" date="2018-06" db="EMBL/GenBank/DDBJ databases">
        <title>Genome assembly of Danube salmon.</title>
        <authorList>
            <person name="Macqueen D.J."/>
            <person name="Gundappa M.K."/>
        </authorList>
    </citation>
    <scope>NUCLEOTIDE SEQUENCE [LARGE SCALE GENOMIC DNA]</scope>
</reference>
<dbReference type="GeneTree" id="ENSGT00940000157588"/>
<dbReference type="STRING" id="62062.ENSHHUP00000026211"/>
<organism evidence="2 3">
    <name type="scientific">Hucho hucho</name>
    <name type="common">huchen</name>
    <dbReference type="NCBI Taxonomy" id="62062"/>
    <lineage>
        <taxon>Eukaryota</taxon>
        <taxon>Metazoa</taxon>
        <taxon>Chordata</taxon>
        <taxon>Craniata</taxon>
        <taxon>Vertebrata</taxon>
        <taxon>Euteleostomi</taxon>
        <taxon>Actinopterygii</taxon>
        <taxon>Neopterygii</taxon>
        <taxon>Teleostei</taxon>
        <taxon>Protacanthopterygii</taxon>
        <taxon>Salmoniformes</taxon>
        <taxon>Salmonidae</taxon>
        <taxon>Salmoninae</taxon>
        <taxon>Hucho</taxon>
    </lineage>
</organism>
<protein>
    <submittedName>
        <fullName evidence="2">Uncharacterized protein</fullName>
    </submittedName>
</protein>
<feature type="region of interest" description="Disordered" evidence="1">
    <location>
        <begin position="1"/>
        <end position="75"/>
    </location>
</feature>
<reference evidence="2" key="2">
    <citation type="submission" date="2025-08" db="UniProtKB">
        <authorList>
            <consortium name="Ensembl"/>
        </authorList>
    </citation>
    <scope>IDENTIFICATION</scope>
</reference>
<name>A0A4W5LJQ4_9TELE</name>
<keyword evidence="3" id="KW-1185">Reference proteome</keyword>
<dbReference type="Ensembl" id="ENSHHUT00000027247.1">
    <property type="protein sequence ID" value="ENSHHUP00000026211.1"/>
    <property type="gene ID" value="ENSHHUG00000016605.1"/>
</dbReference>
<proteinExistence type="predicted"/>
<accession>A0A4W5LJQ4</accession>
<dbReference type="Proteomes" id="UP000314982">
    <property type="component" value="Unassembled WGS sequence"/>
</dbReference>
<reference evidence="2" key="3">
    <citation type="submission" date="2025-09" db="UniProtKB">
        <authorList>
            <consortium name="Ensembl"/>
        </authorList>
    </citation>
    <scope>IDENTIFICATION</scope>
</reference>